<evidence type="ECO:0000256" key="1">
    <source>
        <dbReference type="SAM" id="Phobius"/>
    </source>
</evidence>
<feature type="transmembrane region" description="Helical" evidence="1">
    <location>
        <begin position="141"/>
        <end position="161"/>
    </location>
</feature>
<gene>
    <name evidence="2" type="ORF">KEM09_01005</name>
</gene>
<evidence type="ECO:0008006" key="4">
    <source>
        <dbReference type="Google" id="ProtNLM"/>
    </source>
</evidence>
<keyword evidence="3" id="KW-1185">Reference proteome</keyword>
<protein>
    <recommendedName>
        <fullName evidence="4">Glycosyltransferase RgtA/B/C/D-like domain-containing protein</fullName>
    </recommendedName>
</protein>
<dbReference type="Proteomes" id="UP000721861">
    <property type="component" value="Unassembled WGS sequence"/>
</dbReference>
<feature type="transmembrane region" description="Helical" evidence="1">
    <location>
        <begin position="83"/>
        <end position="104"/>
    </location>
</feature>
<keyword evidence="1" id="KW-0812">Transmembrane</keyword>
<dbReference type="EMBL" id="JAGUCN010000001">
    <property type="protein sequence ID" value="MBS2209962.1"/>
    <property type="molecule type" value="Genomic_DNA"/>
</dbReference>
<organism evidence="2 3">
    <name type="scientific">Carboxylicivirga mesophila</name>
    <dbReference type="NCBI Taxonomy" id="1166478"/>
    <lineage>
        <taxon>Bacteria</taxon>
        <taxon>Pseudomonadati</taxon>
        <taxon>Bacteroidota</taxon>
        <taxon>Bacteroidia</taxon>
        <taxon>Marinilabiliales</taxon>
        <taxon>Marinilabiliaceae</taxon>
        <taxon>Carboxylicivirga</taxon>
    </lineage>
</organism>
<keyword evidence="1" id="KW-1133">Transmembrane helix</keyword>
<feature type="transmembrane region" description="Helical" evidence="1">
    <location>
        <begin position="276"/>
        <end position="296"/>
    </location>
</feature>
<name>A0ABS5K4M3_9BACT</name>
<accession>A0ABS5K4M3</accession>
<dbReference type="RefSeq" id="WP_212223967.1">
    <property type="nucleotide sequence ID" value="NZ_JAGUCN010000001.1"/>
</dbReference>
<evidence type="ECO:0000313" key="3">
    <source>
        <dbReference type="Proteomes" id="UP000721861"/>
    </source>
</evidence>
<feature type="transmembrane region" description="Helical" evidence="1">
    <location>
        <begin position="12"/>
        <end position="30"/>
    </location>
</feature>
<feature type="transmembrane region" description="Helical" evidence="1">
    <location>
        <begin position="213"/>
        <end position="231"/>
    </location>
</feature>
<comment type="caution">
    <text evidence="2">The sequence shown here is derived from an EMBL/GenBank/DDBJ whole genome shotgun (WGS) entry which is preliminary data.</text>
</comment>
<feature type="transmembrane region" description="Helical" evidence="1">
    <location>
        <begin position="42"/>
        <end position="67"/>
    </location>
</feature>
<evidence type="ECO:0000313" key="2">
    <source>
        <dbReference type="EMBL" id="MBS2209962.1"/>
    </source>
</evidence>
<reference evidence="2 3" key="1">
    <citation type="journal article" date="2014" name="Int. J. Syst. Evol. Microbiol.">
        <title>Carboxylicivirga gen. nov. in the family Marinilabiliaceae with two novel species, Carboxylicivirga mesophila sp. nov. and Carboxylicivirga taeanensis sp. nov., and reclassification of Cytophaga fermentans as Saccharicrinis fermentans gen. nov., comb. nov.</title>
        <authorList>
            <person name="Yang S.H."/>
            <person name="Seo H.S."/>
            <person name="Woo J.H."/>
            <person name="Oh H.M."/>
            <person name="Jang H."/>
            <person name="Lee J.H."/>
            <person name="Kim S.J."/>
            <person name="Kwon K.K."/>
        </authorList>
    </citation>
    <scope>NUCLEOTIDE SEQUENCE [LARGE SCALE GENOMIC DNA]</scope>
    <source>
        <strain evidence="2 3">JCM 18290</strain>
    </source>
</reference>
<feature type="transmembrane region" description="Helical" evidence="1">
    <location>
        <begin position="173"/>
        <end position="206"/>
    </location>
</feature>
<keyword evidence="1" id="KW-0472">Membrane</keyword>
<sequence length="465" mass="52985">MGFGVVNFSYNTLSGFLSVIIMLMLFRGLLNNKLMMVAISGILTGLSMFASLPTITIAAQLLTILFYQTINSNITWKSTIRSALLYCGGIMLSVSAIILLMKYIGHFDIYKKAIQSITNHAVASDSNHNLLLLAKKYAKDYLHVTKMGLLWVSFTAALGFIKPLCNKTICSILWYTAALLFNIFVVWNNPIFITYFLAITSTLILAINSNQKIQTRVIAFGAFVTAFFLPLGTDPGIHSIGHSSMWVSLPFFFFAIRHLKEIDLRISSATTKISGFMDTSTIKLASIIFISAFFLVKSFQIANGAYFDPGSRFHKTSLVNSDLSQNIYTTMQRASIINHILEQTSQIVKPNDYLLVYDKFPVLHYLTETRPYVYNPWVWAYDSYNFKQQLLRAESEIKTKPYVIVQKFETIMAFSPPTEDYLNENRPDSYLNRAESHKALKEFLTRNKYTLYLDDEYFSIYEPEL</sequence>
<proteinExistence type="predicted"/>